<dbReference type="Pfam" id="PF00582">
    <property type="entry name" value="Usp"/>
    <property type="match status" value="2"/>
</dbReference>
<reference evidence="4" key="1">
    <citation type="submission" date="2016-10" db="EMBL/GenBank/DDBJ databases">
        <authorList>
            <person name="Varghese N."/>
            <person name="Submissions S."/>
        </authorList>
    </citation>
    <scope>NUCLEOTIDE SEQUENCE [LARGE SCALE GENOMIC DNA]</scope>
    <source>
        <strain evidence="4">CGMCC 1.10121</strain>
    </source>
</reference>
<feature type="domain" description="UspA" evidence="2">
    <location>
        <begin position="161"/>
        <end position="300"/>
    </location>
</feature>
<dbReference type="AlphaFoldDB" id="A0A1H8VJS5"/>
<dbReference type="Proteomes" id="UP000199126">
    <property type="component" value="Unassembled WGS sequence"/>
</dbReference>
<dbReference type="OrthoDB" id="105697at2157"/>
<dbReference type="InterPro" id="IPR006016">
    <property type="entry name" value="UspA"/>
</dbReference>
<evidence type="ECO:0000313" key="3">
    <source>
        <dbReference type="EMBL" id="SEP15138.1"/>
    </source>
</evidence>
<proteinExistence type="inferred from homology"/>
<keyword evidence="4" id="KW-1185">Reference proteome</keyword>
<protein>
    <submittedName>
        <fullName evidence="3">Nucleotide-binding universal stress protein, UspA family</fullName>
    </submittedName>
</protein>
<organism evidence="3 4">
    <name type="scientific">Halogranum amylolyticum</name>
    <dbReference type="NCBI Taxonomy" id="660520"/>
    <lineage>
        <taxon>Archaea</taxon>
        <taxon>Methanobacteriati</taxon>
        <taxon>Methanobacteriota</taxon>
        <taxon>Stenosarchaea group</taxon>
        <taxon>Halobacteria</taxon>
        <taxon>Halobacteriales</taxon>
        <taxon>Haloferacaceae</taxon>
    </lineage>
</organism>
<name>A0A1H8VJS5_9EURY</name>
<dbReference type="PRINTS" id="PR01438">
    <property type="entry name" value="UNVRSLSTRESS"/>
</dbReference>
<evidence type="ECO:0000256" key="1">
    <source>
        <dbReference type="ARBA" id="ARBA00008791"/>
    </source>
</evidence>
<feature type="domain" description="UspA" evidence="2">
    <location>
        <begin position="1"/>
        <end position="145"/>
    </location>
</feature>
<sequence>MYTDILIPTDGSDHVEHAIQYGLSLARRYDATVHALHVVDSSPIERKLELTAIETDLATLPDTWYDAGDTATQQIATQASEYGLDAVTEVRCGIPAREIAFYIADAGIDLVCMGTRGHSGLNRFLLGSVTVRVVRTVDVPVLCVKTKPTEKLSESELCEDFENILVPTNGSKQAQNAVSYALDLAQVYDATLHAIYVVDDRRAYASRPGWTWDELKQTLEQHGETVLKPVQSQATTDEVAVVTKIPHGVPHQAILDYCDQHAIDLVVMGTHGRSGLSRQLIGSVSERVLRSAKIPILTIRGE</sequence>
<dbReference type="Gene3D" id="3.40.50.620">
    <property type="entry name" value="HUPs"/>
    <property type="match status" value="2"/>
</dbReference>
<comment type="similarity">
    <text evidence="1">Belongs to the universal stress protein A family.</text>
</comment>
<dbReference type="RefSeq" id="WP_089827159.1">
    <property type="nucleotide sequence ID" value="NZ_FODV01000017.1"/>
</dbReference>
<dbReference type="PANTHER" id="PTHR46268">
    <property type="entry name" value="STRESS RESPONSE PROTEIN NHAX"/>
    <property type="match status" value="1"/>
</dbReference>
<evidence type="ECO:0000313" key="4">
    <source>
        <dbReference type="Proteomes" id="UP000199126"/>
    </source>
</evidence>
<dbReference type="EMBL" id="FODV01000017">
    <property type="protein sequence ID" value="SEP15138.1"/>
    <property type="molecule type" value="Genomic_DNA"/>
</dbReference>
<gene>
    <name evidence="3" type="ORF">SAMN04487948_1173</name>
</gene>
<dbReference type="SUPFAM" id="SSF52402">
    <property type="entry name" value="Adenine nucleotide alpha hydrolases-like"/>
    <property type="match status" value="2"/>
</dbReference>
<accession>A0A1H8VJS5</accession>
<dbReference type="PANTHER" id="PTHR46268:SF6">
    <property type="entry name" value="UNIVERSAL STRESS PROTEIN UP12"/>
    <property type="match status" value="1"/>
</dbReference>
<evidence type="ECO:0000259" key="2">
    <source>
        <dbReference type="Pfam" id="PF00582"/>
    </source>
</evidence>
<dbReference type="InterPro" id="IPR014729">
    <property type="entry name" value="Rossmann-like_a/b/a_fold"/>
</dbReference>
<dbReference type="CDD" id="cd00293">
    <property type="entry name" value="USP-like"/>
    <property type="match status" value="2"/>
</dbReference>
<dbReference type="InterPro" id="IPR006015">
    <property type="entry name" value="Universal_stress_UspA"/>
</dbReference>